<keyword evidence="12" id="KW-0614">Plasmid</keyword>
<dbReference type="PROSITE" id="PS50929">
    <property type="entry name" value="ABC_TM1F"/>
    <property type="match status" value="1"/>
</dbReference>
<evidence type="ECO:0000256" key="3">
    <source>
        <dbReference type="ARBA" id="ARBA00022475"/>
    </source>
</evidence>
<feature type="transmembrane region" description="Helical" evidence="9">
    <location>
        <begin position="65"/>
        <end position="84"/>
    </location>
</feature>
<evidence type="ECO:0000259" key="11">
    <source>
        <dbReference type="PROSITE" id="PS50929"/>
    </source>
</evidence>
<feature type="transmembrane region" description="Helical" evidence="9">
    <location>
        <begin position="142"/>
        <end position="160"/>
    </location>
</feature>
<sequence length="589" mass="63145">MSSLFAQAPAGLWALIAPVRGRIGVAISLAIGSATTTVLALAGIATLIQRLLLADASLADVGVRGLAVAIALAISVFCRAWAFRLSHLAAFDLEALLRTELTQHLAQVPLGFAITTGSGAIKKVVQDDVKALHAFVADTTPLIGLALTTPILALVILLVADWQMTVASLAILPVGLICLSLATQDQAQRRQQYDEANEQINATVIEFVQGMQVVRLFDDGTSSFARYRSTLDTFTQTLKDWTAATEKPGRAGELMFGPLPVLLVVAVIGSYGVRQGDLTLPTLLLFLLLAPQINSAFKPILTLSLFINQSQASALRICKLLAEPILPLPSQPQRPKDASLQLQQVSFAYGDRLALDQISLDCSPGSVTALVGPSGAGKSTLARLIPRFWDVTEGAIRIGGVDIREMTEAELMSWVAFVFQETFLVHDTIRANICLGATDASEAQVVAAAQAAQAHDFILALPQGYDTVAGERGTSLSGGQRQRITLARALLQNRPIVILDEATAFADPENGVLIHRAISTLTRNKTVIIIAHRLTTIQSADQIVVLDQGQIVEQGQHPQLLAQQGLYAQLWSHHQRAQNWQLSAKVPHG</sequence>
<dbReference type="InterPro" id="IPR017871">
    <property type="entry name" value="ABC_transporter-like_CS"/>
</dbReference>
<dbReference type="GO" id="GO:0005886">
    <property type="term" value="C:plasma membrane"/>
    <property type="evidence" value="ECO:0007669"/>
    <property type="project" value="UniProtKB-SubCell"/>
</dbReference>
<evidence type="ECO:0000256" key="8">
    <source>
        <dbReference type="ARBA" id="ARBA00023136"/>
    </source>
</evidence>
<dbReference type="RefSeq" id="WP_012166677.1">
    <property type="nucleotide sequence ID" value="NC_009926.1"/>
</dbReference>
<evidence type="ECO:0000256" key="2">
    <source>
        <dbReference type="ARBA" id="ARBA00022448"/>
    </source>
</evidence>
<dbReference type="OrthoDB" id="9762778at2"/>
<dbReference type="PANTHER" id="PTHR24221">
    <property type="entry name" value="ATP-BINDING CASSETTE SUB-FAMILY B"/>
    <property type="match status" value="1"/>
</dbReference>
<gene>
    <name evidence="12" type="ordered locus">AM1_A0172</name>
</gene>
<evidence type="ECO:0000313" key="12">
    <source>
        <dbReference type="EMBL" id="ABW31679.1"/>
    </source>
</evidence>
<dbReference type="Gene3D" id="1.20.1560.10">
    <property type="entry name" value="ABC transporter type 1, transmembrane domain"/>
    <property type="match status" value="1"/>
</dbReference>
<evidence type="ECO:0000256" key="1">
    <source>
        <dbReference type="ARBA" id="ARBA00004651"/>
    </source>
</evidence>
<evidence type="ECO:0000256" key="4">
    <source>
        <dbReference type="ARBA" id="ARBA00022692"/>
    </source>
</evidence>
<evidence type="ECO:0000256" key="9">
    <source>
        <dbReference type="SAM" id="Phobius"/>
    </source>
</evidence>
<dbReference type="InterPro" id="IPR027417">
    <property type="entry name" value="P-loop_NTPase"/>
</dbReference>
<dbReference type="PROSITE" id="PS00211">
    <property type="entry name" value="ABC_TRANSPORTER_1"/>
    <property type="match status" value="1"/>
</dbReference>
<dbReference type="Gene3D" id="3.40.50.300">
    <property type="entry name" value="P-loop containing nucleotide triphosphate hydrolases"/>
    <property type="match status" value="1"/>
</dbReference>
<dbReference type="InterPro" id="IPR003593">
    <property type="entry name" value="AAA+_ATPase"/>
</dbReference>
<protein>
    <submittedName>
        <fullName evidence="12">Iron ABC transporter, ATP-binding protein, putative</fullName>
    </submittedName>
</protein>
<dbReference type="InterPro" id="IPR003439">
    <property type="entry name" value="ABC_transporter-like_ATP-bd"/>
</dbReference>
<feature type="domain" description="ABC transmembrane type-1" evidence="11">
    <location>
        <begin position="25"/>
        <end position="309"/>
    </location>
</feature>
<dbReference type="KEGG" id="amr:AM1_A0172"/>
<dbReference type="PANTHER" id="PTHR24221:SF654">
    <property type="entry name" value="ATP-BINDING CASSETTE SUB-FAMILY B MEMBER 6"/>
    <property type="match status" value="1"/>
</dbReference>
<keyword evidence="5" id="KW-0547">Nucleotide-binding</keyword>
<evidence type="ECO:0000313" key="13">
    <source>
        <dbReference type="Proteomes" id="UP000000268"/>
    </source>
</evidence>
<dbReference type="HOGENOM" id="CLU_000604_84_9_3"/>
<dbReference type="InterPro" id="IPR036640">
    <property type="entry name" value="ABC1_TM_sf"/>
</dbReference>
<evidence type="ECO:0000256" key="5">
    <source>
        <dbReference type="ARBA" id="ARBA00022741"/>
    </source>
</evidence>
<keyword evidence="4 9" id="KW-0812">Transmembrane</keyword>
<feature type="domain" description="ABC transporter" evidence="10">
    <location>
        <begin position="340"/>
        <end position="573"/>
    </location>
</feature>
<dbReference type="SUPFAM" id="SSF90123">
    <property type="entry name" value="ABC transporter transmembrane region"/>
    <property type="match status" value="1"/>
</dbReference>
<geneLocation type="plasmid" evidence="12 13">
    <name>pREB1</name>
</geneLocation>
<dbReference type="Pfam" id="PF00664">
    <property type="entry name" value="ABC_membrane"/>
    <property type="match status" value="1"/>
</dbReference>
<evidence type="ECO:0000259" key="10">
    <source>
        <dbReference type="PROSITE" id="PS50893"/>
    </source>
</evidence>
<feature type="transmembrane region" description="Helical" evidence="9">
    <location>
        <begin position="166"/>
        <end position="183"/>
    </location>
</feature>
<keyword evidence="6 12" id="KW-0067">ATP-binding</keyword>
<dbReference type="SUPFAM" id="SSF52540">
    <property type="entry name" value="P-loop containing nucleoside triphosphate hydrolases"/>
    <property type="match status" value="1"/>
</dbReference>
<dbReference type="GO" id="GO:0016887">
    <property type="term" value="F:ATP hydrolysis activity"/>
    <property type="evidence" value="ECO:0007669"/>
    <property type="project" value="InterPro"/>
</dbReference>
<dbReference type="FunFam" id="3.40.50.300:FF:000221">
    <property type="entry name" value="Multidrug ABC transporter ATP-binding protein"/>
    <property type="match status" value="1"/>
</dbReference>
<proteinExistence type="predicted"/>
<keyword evidence="8 9" id="KW-0472">Membrane</keyword>
<reference evidence="12 13" key="1">
    <citation type="journal article" date="2008" name="Proc. Natl. Acad. Sci. U.S.A.">
        <title>Niche adaptation and genome expansion in the chlorophyll d-producing cyanobacterium Acaryochloris marina.</title>
        <authorList>
            <person name="Swingley W.D."/>
            <person name="Chen M."/>
            <person name="Cheung P.C."/>
            <person name="Conrad A.L."/>
            <person name="Dejesa L.C."/>
            <person name="Hao J."/>
            <person name="Honchak B.M."/>
            <person name="Karbach L.E."/>
            <person name="Kurdoglu A."/>
            <person name="Lahiri S."/>
            <person name="Mastrian S.D."/>
            <person name="Miyashita H."/>
            <person name="Page L."/>
            <person name="Ramakrishna P."/>
            <person name="Satoh S."/>
            <person name="Sattley W.M."/>
            <person name="Shimada Y."/>
            <person name="Taylor H.L."/>
            <person name="Tomo T."/>
            <person name="Tsuchiya T."/>
            <person name="Wang Z.T."/>
            <person name="Raymond J."/>
            <person name="Mimuro M."/>
            <person name="Blankenship R.E."/>
            <person name="Touchman J.W."/>
        </authorList>
    </citation>
    <scope>NUCLEOTIDE SEQUENCE [LARGE SCALE GENOMIC DNA]</scope>
    <source>
        <strain evidence="13">MBIC 11017</strain>
        <plasmid evidence="13">Plasmid pREB1</plasmid>
    </source>
</reference>
<dbReference type="AlphaFoldDB" id="A8ZKH9"/>
<dbReference type="Pfam" id="PF00005">
    <property type="entry name" value="ABC_tran"/>
    <property type="match status" value="1"/>
</dbReference>
<dbReference type="PROSITE" id="PS50893">
    <property type="entry name" value="ABC_TRANSPORTER_2"/>
    <property type="match status" value="1"/>
</dbReference>
<keyword evidence="2" id="KW-0813">Transport</keyword>
<dbReference type="GO" id="GO:0005524">
    <property type="term" value="F:ATP binding"/>
    <property type="evidence" value="ECO:0007669"/>
    <property type="project" value="UniProtKB-KW"/>
</dbReference>
<evidence type="ECO:0000256" key="6">
    <source>
        <dbReference type="ARBA" id="ARBA00022840"/>
    </source>
</evidence>
<evidence type="ECO:0000256" key="7">
    <source>
        <dbReference type="ARBA" id="ARBA00022989"/>
    </source>
</evidence>
<organism evidence="12 13">
    <name type="scientific">Acaryochloris marina (strain MBIC 11017)</name>
    <dbReference type="NCBI Taxonomy" id="329726"/>
    <lineage>
        <taxon>Bacteria</taxon>
        <taxon>Bacillati</taxon>
        <taxon>Cyanobacteriota</taxon>
        <taxon>Cyanophyceae</taxon>
        <taxon>Acaryochloridales</taxon>
        <taxon>Acaryochloridaceae</taxon>
        <taxon>Acaryochloris</taxon>
    </lineage>
</organism>
<dbReference type="SMART" id="SM00382">
    <property type="entry name" value="AAA"/>
    <property type="match status" value="1"/>
</dbReference>
<keyword evidence="13" id="KW-1185">Reference proteome</keyword>
<name>A8ZKH9_ACAM1</name>
<dbReference type="GO" id="GO:0140359">
    <property type="term" value="F:ABC-type transporter activity"/>
    <property type="evidence" value="ECO:0007669"/>
    <property type="project" value="InterPro"/>
</dbReference>
<dbReference type="EMBL" id="CP000838">
    <property type="protein sequence ID" value="ABW31679.1"/>
    <property type="molecule type" value="Genomic_DNA"/>
</dbReference>
<accession>A8ZKH9</accession>
<dbReference type="InterPro" id="IPR039421">
    <property type="entry name" value="Type_1_exporter"/>
</dbReference>
<dbReference type="Proteomes" id="UP000000268">
    <property type="component" value="Plasmid pREB1"/>
</dbReference>
<keyword evidence="3" id="KW-1003">Cell membrane</keyword>
<comment type="subcellular location">
    <subcellularLocation>
        <location evidence="1">Cell membrane</location>
        <topology evidence="1">Multi-pass membrane protein</topology>
    </subcellularLocation>
</comment>
<dbReference type="InterPro" id="IPR011527">
    <property type="entry name" value="ABC1_TM_dom"/>
</dbReference>
<feature type="transmembrane region" description="Helical" evidence="9">
    <location>
        <begin position="31"/>
        <end position="53"/>
    </location>
</feature>
<keyword evidence="7 9" id="KW-1133">Transmembrane helix</keyword>